<dbReference type="Pfam" id="PF18911">
    <property type="entry name" value="PKD_4"/>
    <property type="match status" value="1"/>
</dbReference>
<dbReference type="InterPro" id="IPR000601">
    <property type="entry name" value="PKD_dom"/>
</dbReference>
<dbReference type="InterPro" id="IPR013783">
    <property type="entry name" value="Ig-like_fold"/>
</dbReference>
<evidence type="ECO:0000313" key="2">
    <source>
        <dbReference type="EMBL" id="MEW1976680.1"/>
    </source>
</evidence>
<protein>
    <submittedName>
        <fullName evidence="2">PKD domain-containing protein</fullName>
    </submittedName>
</protein>
<dbReference type="CDD" id="cd00146">
    <property type="entry name" value="PKD"/>
    <property type="match status" value="1"/>
</dbReference>
<feature type="domain" description="PKD" evidence="1">
    <location>
        <begin position="147"/>
        <end position="201"/>
    </location>
</feature>
<organism evidence="2 3">
    <name type="scientific">Microbacterium profundi</name>
    <dbReference type="NCBI Taxonomy" id="450380"/>
    <lineage>
        <taxon>Bacteria</taxon>
        <taxon>Bacillati</taxon>
        <taxon>Actinomycetota</taxon>
        <taxon>Actinomycetes</taxon>
        <taxon>Micrococcales</taxon>
        <taxon>Microbacteriaceae</taxon>
        <taxon>Microbacterium</taxon>
    </lineage>
</organism>
<proteinExistence type="predicted"/>
<reference evidence="2 3" key="1">
    <citation type="submission" date="2024-06" db="EMBL/GenBank/DDBJ databases">
        <title>The Natural Products Discovery Center: Release of the First 8490 Sequenced Strains for Exploring Actinobacteria Biosynthetic Diversity.</title>
        <authorList>
            <person name="Kalkreuter E."/>
            <person name="Kautsar S.A."/>
            <person name="Yang D."/>
            <person name="Bader C.D."/>
            <person name="Teijaro C.N."/>
            <person name="Fluegel L."/>
            <person name="Davis C.M."/>
            <person name="Simpson J.R."/>
            <person name="Lauterbach L."/>
            <person name="Steele A.D."/>
            <person name="Gui C."/>
            <person name="Meng S."/>
            <person name="Li G."/>
            <person name="Viehrig K."/>
            <person name="Ye F."/>
            <person name="Su P."/>
            <person name="Kiefer A.F."/>
            <person name="Nichols A."/>
            <person name="Cepeda A.J."/>
            <person name="Yan W."/>
            <person name="Fan B."/>
            <person name="Jiang Y."/>
            <person name="Adhikari A."/>
            <person name="Zheng C.-J."/>
            <person name="Schuster L."/>
            <person name="Cowan T.M."/>
            <person name="Smanski M.J."/>
            <person name="Chevrette M.G."/>
            <person name="De Carvalho L.P.S."/>
            <person name="Shen B."/>
        </authorList>
    </citation>
    <scope>NUCLEOTIDE SEQUENCE [LARGE SCALE GENOMIC DNA]</scope>
    <source>
        <strain evidence="2 3">NPDC077434</strain>
    </source>
</reference>
<dbReference type="SMART" id="SM00089">
    <property type="entry name" value="PKD"/>
    <property type="match status" value="1"/>
</dbReference>
<gene>
    <name evidence="2" type="ORF">AB0301_16620</name>
</gene>
<dbReference type="PROSITE" id="PS50093">
    <property type="entry name" value="PKD"/>
    <property type="match status" value="1"/>
</dbReference>
<sequence>MRTGYTASQVAGFLSGEHAVCRNGDGDIVGGPVLPACEPMDGASFSALASPRPSAPARVVPSETVAAGLPVIVFGISSDWTLTEQLLPLAEATGGTVADIDGADAVGDAIDAALEAAGAAPQPYFEWAPGDDASTLAFDAAGSVFEGETAAFSYDFGDGSDAATGAATAAHSYAAPGTYEVTLTVTDEKGRTAQAVASVTVVDDTAPEWGTLTVAPDRGDAQAGDTVTFTASGLAPGGRVSVAWDGTVGAAMGVVGDDGMVTIALAVPFGASAGALAFTMRALDELRSGGGAITINPTVAVCVAG</sequence>
<dbReference type="Gene3D" id="2.60.40.10">
    <property type="entry name" value="Immunoglobulins"/>
    <property type="match status" value="1"/>
</dbReference>
<evidence type="ECO:0000259" key="1">
    <source>
        <dbReference type="PROSITE" id="PS50093"/>
    </source>
</evidence>
<dbReference type="EMBL" id="JBFBMH010000042">
    <property type="protein sequence ID" value="MEW1976680.1"/>
    <property type="molecule type" value="Genomic_DNA"/>
</dbReference>
<dbReference type="InterPro" id="IPR022409">
    <property type="entry name" value="PKD/Chitinase_dom"/>
</dbReference>
<name>A0ABV3LL82_9MICO</name>
<keyword evidence="3" id="KW-1185">Reference proteome</keyword>
<accession>A0ABV3LL82</accession>
<dbReference type="InterPro" id="IPR035986">
    <property type="entry name" value="PKD_dom_sf"/>
</dbReference>
<dbReference type="RefSeq" id="WP_366233504.1">
    <property type="nucleotide sequence ID" value="NZ_JBFBMH010000042.1"/>
</dbReference>
<evidence type="ECO:0000313" key="3">
    <source>
        <dbReference type="Proteomes" id="UP001553715"/>
    </source>
</evidence>
<dbReference type="Proteomes" id="UP001553715">
    <property type="component" value="Unassembled WGS sequence"/>
</dbReference>
<comment type="caution">
    <text evidence="2">The sequence shown here is derived from an EMBL/GenBank/DDBJ whole genome shotgun (WGS) entry which is preliminary data.</text>
</comment>
<dbReference type="SUPFAM" id="SSF49299">
    <property type="entry name" value="PKD domain"/>
    <property type="match status" value="1"/>
</dbReference>